<accession>A0A6P4YNZ6</accession>
<gene>
    <name evidence="3" type="primary">LOC109471270</name>
</gene>
<feature type="compositionally biased region" description="Low complexity" evidence="1">
    <location>
        <begin position="322"/>
        <end position="332"/>
    </location>
</feature>
<reference evidence="3" key="1">
    <citation type="submission" date="2025-08" db="UniProtKB">
        <authorList>
            <consortium name="RefSeq"/>
        </authorList>
    </citation>
    <scope>IDENTIFICATION</scope>
    <source>
        <tissue evidence="3">Gonad</tissue>
    </source>
</reference>
<organism evidence="2 3">
    <name type="scientific">Branchiostoma belcheri</name>
    <name type="common">Amphioxus</name>
    <dbReference type="NCBI Taxonomy" id="7741"/>
    <lineage>
        <taxon>Eukaryota</taxon>
        <taxon>Metazoa</taxon>
        <taxon>Chordata</taxon>
        <taxon>Cephalochordata</taxon>
        <taxon>Leptocardii</taxon>
        <taxon>Amphioxiformes</taxon>
        <taxon>Branchiostomatidae</taxon>
        <taxon>Branchiostoma</taxon>
    </lineage>
</organism>
<sequence>MEAKLGMGAGGSLALLCTTGEGLPSQHALGQLLRGINQQLEENVHSLERCMEDVLKLGQDLPVPQEITSPREVADFMVHSGTLDRSRCDSPEPQDTTDLLLKIKEALDQHPGHEDALFNSLMKISSQQGLCLPLPLVSSSHVTSSAVSLNAIPDEDDQGNVVLWSEISSRFRRHFFRKIEELPATGNSCKKRLEYLQNSLVFSTAREVWRKYRALRNRQWTEVLKKEDDSGADGFGNVSHSVTSLERAQPQIMSMMAEDCTLLNCGIFEGTVKAPKAIRDMYLTGLCGWLSGVVEEVNTRRKSQEDRKEGRKNGRQKDKALKSAMKMSSSREAFAEEAEEDMTSPEDPGSSSLSRGDVELLCRAVSVFLSLEAHVESLVSTMWDPSHREGRDGQAPLRGVLKNSHSTSNISQLVTDSDSTEADSAPRETADSETVNMPIWQWRATLLELVPDVVGSLTAMVNAALKAGEEEEELYTQNRTLRTEELCAGLYGGELDYPRQVSQCCAMLSRCLQQLLPLAVASSEGGTEQIRTAFVEKTSAACDQVVTMLTKVAADCPHQAPIQNMYICLASAAFIRNQVFHFNSLLANKGERGPLHPAYQSVRDFADSLSQQVIGYHANVIATSVLQDTDSHNWQDPRAFYEGERCSFAVQMWGYHLSALRRDLWVYAPPRLGQHVLACILRDSLAVLAARYSQARPSYNRTAQFRCDITAILLITSSFLWSVCDSLHCLLDTTNPPSHPVTAIHNHCTTLTAALTVVSAPLADLYKAFKKGFHKKRRRGEEGEGTGRQNTQWLHFLYPGLFGQLGSFHDLTVKQAAYVQLKLLCGQPAPDWAMLLHLLMMGNCQAPLLLLTQTGLKETVHTADRPPFPATVCGKLHCQQDSCVQPGTAEGRTVLQAVVEVMLCCPQYPIVLSKVLLPVIDRLEGWEFFEVSMFAERLEKMPLWCKCLVDAVQPIIKSVVMCAVDYVTEHLGKPAPPNMAAALSALPCGCRATDTDDSDGEEGKTMSTKVVLTRALACLLSALMETVQTIPTAVQHFCKQLQDKLTEREIQTAHSSVGLQLLAGAVYLALHNQRQLEEWAGHSMKQTIKDNLSLLGLCAYHVLTATVASSKGNMPRLAYTFMRKHGSWLTEQIDNIVESVSNVSVDEGSNAAVLEGGNLEFLQLFMSTLAHNILQKQQGKNNLVHLFNVIKANQQWFQVQLGIPPLLGKDDLPQVVPFQPNPWSGEQGMTFDPMLEFNSIGDCNIDQNTLLEFPWDWAELLQSDLGLSEPGFATLLQHRCDITDESCLDTDKEKRHVATLKAKFGLEQASSV</sequence>
<dbReference type="RefSeq" id="XP_019626113.1">
    <property type="nucleotide sequence ID" value="XM_019770554.1"/>
</dbReference>
<dbReference type="Pfam" id="PF14906">
    <property type="entry name" value="DUF4495"/>
    <property type="match status" value="1"/>
</dbReference>
<dbReference type="KEGG" id="bbel:109471270"/>
<name>A0A6P4YNZ6_BRABE</name>
<dbReference type="GeneID" id="109471270"/>
<dbReference type="PANTHER" id="PTHR33960">
    <property type="entry name" value="SIMILAR TO KIAA0825 PROTEIN"/>
    <property type="match status" value="1"/>
</dbReference>
<feature type="compositionally biased region" description="Basic and acidic residues" evidence="1">
    <location>
        <begin position="298"/>
        <end position="321"/>
    </location>
</feature>
<feature type="region of interest" description="Disordered" evidence="1">
    <location>
        <begin position="298"/>
        <end position="354"/>
    </location>
</feature>
<evidence type="ECO:0000313" key="2">
    <source>
        <dbReference type="Proteomes" id="UP000515135"/>
    </source>
</evidence>
<dbReference type="InterPro" id="IPR027993">
    <property type="entry name" value="DUF4495"/>
</dbReference>
<proteinExistence type="predicted"/>
<dbReference type="OrthoDB" id="10007406at2759"/>
<evidence type="ECO:0000313" key="3">
    <source>
        <dbReference type="RefSeq" id="XP_019626113.1"/>
    </source>
</evidence>
<dbReference type="PANTHER" id="PTHR33960:SF1">
    <property type="entry name" value="SIMILAR TO KIAA0825 PROTEIN"/>
    <property type="match status" value="1"/>
</dbReference>
<dbReference type="Proteomes" id="UP000515135">
    <property type="component" value="Unplaced"/>
</dbReference>
<protein>
    <submittedName>
        <fullName evidence="3">Uncharacterized protein KIAA0825 homolog</fullName>
    </submittedName>
</protein>
<evidence type="ECO:0000256" key="1">
    <source>
        <dbReference type="SAM" id="MobiDB-lite"/>
    </source>
</evidence>
<feature type="compositionally biased region" description="Acidic residues" evidence="1">
    <location>
        <begin position="335"/>
        <end position="344"/>
    </location>
</feature>
<feature type="region of interest" description="Disordered" evidence="1">
    <location>
        <begin position="384"/>
        <end position="432"/>
    </location>
</feature>
<feature type="compositionally biased region" description="Polar residues" evidence="1">
    <location>
        <begin position="403"/>
        <end position="417"/>
    </location>
</feature>
<keyword evidence="2" id="KW-1185">Reference proteome</keyword>